<organism evidence="4 5">
    <name type="scientific">Stutzerimonas tarimensis</name>
    <dbReference type="NCBI Taxonomy" id="1507735"/>
    <lineage>
        <taxon>Bacteria</taxon>
        <taxon>Pseudomonadati</taxon>
        <taxon>Pseudomonadota</taxon>
        <taxon>Gammaproteobacteria</taxon>
        <taxon>Pseudomonadales</taxon>
        <taxon>Pseudomonadaceae</taxon>
        <taxon>Stutzerimonas</taxon>
    </lineage>
</organism>
<evidence type="ECO:0000313" key="4">
    <source>
        <dbReference type="EMBL" id="MFC3607720.1"/>
    </source>
</evidence>
<evidence type="ECO:0000313" key="5">
    <source>
        <dbReference type="Proteomes" id="UP001595630"/>
    </source>
</evidence>
<dbReference type="PANTHER" id="PTHR36698">
    <property type="entry name" value="BLL5892 PROTEIN"/>
    <property type="match status" value="1"/>
</dbReference>
<keyword evidence="5" id="KW-1185">Reference proteome</keyword>
<evidence type="ECO:0000256" key="1">
    <source>
        <dbReference type="SAM" id="MobiDB-lite"/>
    </source>
</evidence>
<dbReference type="Proteomes" id="UP001595630">
    <property type="component" value="Unassembled WGS sequence"/>
</dbReference>
<evidence type="ECO:0000259" key="3">
    <source>
        <dbReference type="Pfam" id="PF02470"/>
    </source>
</evidence>
<dbReference type="PANTHER" id="PTHR36698:SF3">
    <property type="entry name" value="ABC-TYPE TRANSPORT AUXILIARY LIPOPROTEIN COMPONENT DOMAIN-CONTAINING PROTEIN"/>
    <property type="match status" value="1"/>
</dbReference>
<comment type="caution">
    <text evidence="4">The sequence shown here is derived from an EMBL/GenBank/DDBJ whole genome shotgun (WGS) entry which is preliminary data.</text>
</comment>
<keyword evidence="2" id="KW-0472">Membrane</keyword>
<gene>
    <name evidence="4" type="ORF">ACFOMF_08030</name>
</gene>
<keyword evidence="2" id="KW-0812">Transmembrane</keyword>
<keyword evidence="2" id="KW-1133">Transmembrane helix</keyword>
<name>A0ABV7T3G2_9GAMM</name>
<feature type="region of interest" description="Disordered" evidence="1">
    <location>
        <begin position="296"/>
        <end position="315"/>
    </location>
</feature>
<feature type="transmembrane region" description="Helical" evidence="2">
    <location>
        <begin position="7"/>
        <end position="28"/>
    </location>
</feature>
<protein>
    <submittedName>
        <fullName evidence="4">MlaD family protein</fullName>
    </submittedName>
</protein>
<sequence length="315" mass="34363">MSETRKPFLIGAFVLSGLVLMAGALLLLGRDTWFRPASQYVVYFTGALDGLSVGADVTYRGVKVGTVRDIRLSFDRELQDVVMPVVVSIDPVAGRDDQRMDQIVERLVERGLRAQLQTQSLVTGQAMVTLDIFPGRPGYVREPNDLGLPAIPSVPSRVDQAADILRDLAGSMRDLPLEEMVLSLNNTLQAVERLVASPELRDGLGNLNATLANLEGLTQQLQRQMPAILDNVERSSADMGEVMGEFRQTARLAQKALQQVQGLAGEALGSLGPQSEAQYELLRTLEQMGQASKALQRTAEGLQQQPQSLIFGQPR</sequence>
<evidence type="ECO:0000256" key="2">
    <source>
        <dbReference type="SAM" id="Phobius"/>
    </source>
</evidence>
<accession>A0ABV7T3G2</accession>
<dbReference type="Pfam" id="PF02470">
    <property type="entry name" value="MlaD"/>
    <property type="match status" value="1"/>
</dbReference>
<dbReference type="InterPro" id="IPR003399">
    <property type="entry name" value="Mce/MlaD"/>
</dbReference>
<feature type="domain" description="Mce/MlaD" evidence="3">
    <location>
        <begin position="38"/>
        <end position="131"/>
    </location>
</feature>
<dbReference type="EMBL" id="JBHRXZ010000017">
    <property type="protein sequence ID" value="MFC3607720.1"/>
    <property type="molecule type" value="Genomic_DNA"/>
</dbReference>
<reference evidence="5" key="1">
    <citation type="journal article" date="2019" name="Int. J. Syst. Evol. Microbiol.">
        <title>The Global Catalogue of Microorganisms (GCM) 10K type strain sequencing project: providing services to taxonomists for standard genome sequencing and annotation.</title>
        <authorList>
            <consortium name="The Broad Institute Genomics Platform"/>
            <consortium name="The Broad Institute Genome Sequencing Center for Infectious Disease"/>
            <person name="Wu L."/>
            <person name="Ma J."/>
        </authorList>
    </citation>
    <scope>NUCLEOTIDE SEQUENCE [LARGE SCALE GENOMIC DNA]</scope>
    <source>
        <strain evidence="5">KCTC 42447</strain>
    </source>
</reference>
<proteinExistence type="predicted"/>
<dbReference type="RefSeq" id="WP_386363375.1">
    <property type="nucleotide sequence ID" value="NZ_JBHRXZ010000017.1"/>
</dbReference>